<dbReference type="Proteomes" id="UP000812966">
    <property type="component" value="Unassembled WGS sequence"/>
</dbReference>
<comment type="caution">
    <text evidence="2">The sequence shown here is derived from an EMBL/GenBank/DDBJ whole genome shotgun (WGS) entry which is preliminary data.</text>
</comment>
<keyword evidence="3" id="KW-1185">Reference proteome</keyword>
<sequence length="488" mass="55586">MAPESWATRVMVMQGGHFGGGGSQQRIGGDQVNPYDLPGHLLVDKQDPHENRWVPFALEHEDANQTRSNREVPGLMKLVMREVQRRRRIRGNRTGTGLAAGDDSRIKGDDREDDEKMEVLTENHDREGGGEVWDSGWDWLKGKTVVLYGDSVLRYNMDHFCKFVGSEIKPIPWDSPAGVPWPENVNPYSTPHRPSDPDAEDDFEQDGSGDGWKDSKPDPPGNGNHWPHICYVEEVDFLVVHVHQYGMDLTDVSRFWDGIIPPTSAELRVDRLLRPVVKSIMESIARNASHPESNVAGPVTTDLRRGRQVPDLIQVNSALWDTARWLRLDLENDRSTVDGLSSDRLSWWKRRVRGVANVLRKAYPNVPIQWVTHHYPISGNLDWFTQDIPKTDQPDKQLPRANSLIRFVQLRQTLEAALRGPPAEPTEWCDADCAREQYESVKSVSIGRWGDHMLGMERYMLDALHPAALPGGYLWGDMMLYELYRVRL</sequence>
<accession>A0A8K0NMN0</accession>
<reference evidence="2" key="1">
    <citation type="submission" date="2020-04" db="EMBL/GenBank/DDBJ databases">
        <title>Analysis of mating type loci in Filobasidium floriforme.</title>
        <authorList>
            <person name="Nowrousian M."/>
        </authorList>
    </citation>
    <scope>NUCLEOTIDE SEQUENCE</scope>
    <source>
        <strain evidence="2">CBS 6242</strain>
    </source>
</reference>
<evidence type="ECO:0000256" key="1">
    <source>
        <dbReference type="SAM" id="MobiDB-lite"/>
    </source>
</evidence>
<proteinExistence type="predicted"/>
<feature type="region of interest" description="Disordered" evidence="1">
    <location>
        <begin position="182"/>
        <end position="220"/>
    </location>
</feature>
<feature type="compositionally biased region" description="Acidic residues" evidence="1">
    <location>
        <begin position="197"/>
        <end position="207"/>
    </location>
</feature>
<evidence type="ECO:0000313" key="3">
    <source>
        <dbReference type="Proteomes" id="UP000812966"/>
    </source>
</evidence>
<organism evidence="2 3">
    <name type="scientific">Filobasidium floriforme</name>
    <dbReference type="NCBI Taxonomy" id="5210"/>
    <lineage>
        <taxon>Eukaryota</taxon>
        <taxon>Fungi</taxon>
        <taxon>Dikarya</taxon>
        <taxon>Basidiomycota</taxon>
        <taxon>Agaricomycotina</taxon>
        <taxon>Tremellomycetes</taxon>
        <taxon>Filobasidiales</taxon>
        <taxon>Filobasidiaceae</taxon>
        <taxon>Filobasidium</taxon>
    </lineage>
</organism>
<name>A0A8K0NMN0_9TREE</name>
<evidence type="ECO:0000313" key="2">
    <source>
        <dbReference type="EMBL" id="KAG7527709.1"/>
    </source>
</evidence>
<feature type="region of interest" description="Disordered" evidence="1">
    <location>
        <begin position="92"/>
        <end position="114"/>
    </location>
</feature>
<dbReference type="AlphaFoldDB" id="A0A8K0NMN0"/>
<protein>
    <submittedName>
        <fullName evidence="2">Uncharacterized protein</fullName>
    </submittedName>
</protein>
<dbReference type="EMBL" id="JABELV010000240">
    <property type="protein sequence ID" value="KAG7527709.1"/>
    <property type="molecule type" value="Genomic_DNA"/>
</dbReference>
<gene>
    <name evidence="2" type="ORF">FFLO_06657</name>
</gene>